<sequence>MTAITYTPATYRQKLSAALAETRLRLINVSRYPGQLVMEFIIPIIFAAMPMLLGQATAGDDAAANFAANTGTANYVAYLLIGSNVFTIVSGAFWHIAYWVRFEQETGTLEAVSITPTSSAVLIAGVSIYSAIRSTGTAIVAFFLGCLIFGVNPFQGDIILALLFILVGLIPLYGFAFIFGAVVLKIKESQSILNLMQWLVSFLMGIFFPVTVLPPFLRFIAQLFPPTWMVNGVRSALLGVGYFLENWYLDMAVLWAFLLFAPLFGMWVFRRTESNLRKNQGIGQF</sequence>
<comment type="subcellular location">
    <subcellularLocation>
        <location evidence="1">Membrane</location>
        <topology evidence="1">Multi-pass membrane protein</topology>
    </subcellularLocation>
</comment>
<keyword evidence="2 5" id="KW-0812">Transmembrane</keyword>
<dbReference type="InterPro" id="IPR013525">
    <property type="entry name" value="ABC2_TM"/>
</dbReference>
<feature type="transmembrane region" description="Helical" evidence="5">
    <location>
        <begin position="121"/>
        <end position="152"/>
    </location>
</feature>
<dbReference type="PROSITE" id="PS51012">
    <property type="entry name" value="ABC_TM2"/>
    <property type="match status" value="1"/>
</dbReference>
<name>A0A3B0UYM1_9ZZZZ</name>
<dbReference type="PANTHER" id="PTHR43229:SF2">
    <property type="entry name" value="NODULATION PROTEIN J"/>
    <property type="match status" value="1"/>
</dbReference>
<proteinExistence type="predicted"/>
<evidence type="ECO:0000256" key="2">
    <source>
        <dbReference type="ARBA" id="ARBA00022692"/>
    </source>
</evidence>
<dbReference type="AlphaFoldDB" id="A0A3B0UYM1"/>
<evidence type="ECO:0000259" key="6">
    <source>
        <dbReference type="PROSITE" id="PS51012"/>
    </source>
</evidence>
<dbReference type="GO" id="GO:0140359">
    <property type="term" value="F:ABC-type transporter activity"/>
    <property type="evidence" value="ECO:0007669"/>
    <property type="project" value="InterPro"/>
</dbReference>
<dbReference type="InterPro" id="IPR000412">
    <property type="entry name" value="ABC_2_transport"/>
</dbReference>
<dbReference type="PIRSF" id="PIRSF006648">
    <property type="entry name" value="DrrB"/>
    <property type="match status" value="1"/>
</dbReference>
<evidence type="ECO:0000256" key="1">
    <source>
        <dbReference type="ARBA" id="ARBA00004141"/>
    </source>
</evidence>
<feature type="domain" description="ABC transmembrane type-2" evidence="6">
    <location>
        <begin position="34"/>
        <end position="272"/>
    </location>
</feature>
<dbReference type="GO" id="GO:0043190">
    <property type="term" value="C:ATP-binding cassette (ABC) transporter complex"/>
    <property type="evidence" value="ECO:0007669"/>
    <property type="project" value="InterPro"/>
</dbReference>
<evidence type="ECO:0000256" key="4">
    <source>
        <dbReference type="ARBA" id="ARBA00023136"/>
    </source>
</evidence>
<evidence type="ECO:0000313" key="7">
    <source>
        <dbReference type="EMBL" id="VAW36375.1"/>
    </source>
</evidence>
<dbReference type="PANTHER" id="PTHR43229">
    <property type="entry name" value="NODULATION PROTEIN J"/>
    <property type="match status" value="1"/>
</dbReference>
<evidence type="ECO:0000256" key="3">
    <source>
        <dbReference type="ARBA" id="ARBA00022989"/>
    </source>
</evidence>
<keyword evidence="3 5" id="KW-1133">Transmembrane helix</keyword>
<dbReference type="InterPro" id="IPR051784">
    <property type="entry name" value="Nod_factor_ABC_transporter"/>
</dbReference>
<dbReference type="EMBL" id="UOEU01000623">
    <property type="protein sequence ID" value="VAW36375.1"/>
    <property type="molecule type" value="Genomic_DNA"/>
</dbReference>
<reference evidence="7" key="1">
    <citation type="submission" date="2018-06" db="EMBL/GenBank/DDBJ databases">
        <authorList>
            <person name="Zhirakovskaya E."/>
        </authorList>
    </citation>
    <scope>NUCLEOTIDE SEQUENCE</scope>
</reference>
<dbReference type="Pfam" id="PF12698">
    <property type="entry name" value="ABC2_membrane_3"/>
    <property type="match status" value="1"/>
</dbReference>
<dbReference type="InterPro" id="IPR047817">
    <property type="entry name" value="ABC2_TM_bact-type"/>
</dbReference>
<feature type="transmembrane region" description="Helical" evidence="5">
    <location>
        <begin position="75"/>
        <end position="100"/>
    </location>
</feature>
<evidence type="ECO:0000256" key="5">
    <source>
        <dbReference type="SAM" id="Phobius"/>
    </source>
</evidence>
<feature type="transmembrane region" description="Helical" evidence="5">
    <location>
        <begin position="36"/>
        <end position="55"/>
    </location>
</feature>
<protein>
    <recommendedName>
        <fullName evidence="6">ABC transmembrane type-2 domain-containing protein</fullName>
    </recommendedName>
</protein>
<keyword evidence="4 5" id="KW-0472">Membrane</keyword>
<organism evidence="7">
    <name type="scientific">hydrothermal vent metagenome</name>
    <dbReference type="NCBI Taxonomy" id="652676"/>
    <lineage>
        <taxon>unclassified sequences</taxon>
        <taxon>metagenomes</taxon>
        <taxon>ecological metagenomes</taxon>
    </lineage>
</organism>
<feature type="transmembrane region" description="Helical" evidence="5">
    <location>
        <begin position="198"/>
        <end position="221"/>
    </location>
</feature>
<gene>
    <name evidence="7" type="ORF">MNBD_CHLOROFLEXI01-5191</name>
</gene>
<accession>A0A3B0UYM1</accession>
<feature type="transmembrane region" description="Helical" evidence="5">
    <location>
        <begin position="247"/>
        <end position="269"/>
    </location>
</feature>
<feature type="transmembrane region" description="Helical" evidence="5">
    <location>
        <begin position="158"/>
        <end position="186"/>
    </location>
</feature>